<accession>A0A915DD94</accession>
<protein>
    <submittedName>
        <fullName evidence="3">Uncharacterized protein</fullName>
    </submittedName>
</protein>
<evidence type="ECO:0000313" key="2">
    <source>
        <dbReference type="Proteomes" id="UP000887574"/>
    </source>
</evidence>
<evidence type="ECO:0000313" key="3">
    <source>
        <dbReference type="WBParaSite" id="jg18404"/>
    </source>
</evidence>
<feature type="chain" id="PRO_5037171601" evidence="1">
    <location>
        <begin position="19"/>
        <end position="155"/>
    </location>
</feature>
<feature type="signal peptide" evidence="1">
    <location>
        <begin position="1"/>
        <end position="18"/>
    </location>
</feature>
<dbReference type="WBParaSite" id="jg18404">
    <property type="protein sequence ID" value="jg18404"/>
    <property type="gene ID" value="jg18404"/>
</dbReference>
<keyword evidence="1" id="KW-0732">Signal</keyword>
<organism evidence="2 3">
    <name type="scientific">Ditylenchus dipsaci</name>
    <dbReference type="NCBI Taxonomy" id="166011"/>
    <lineage>
        <taxon>Eukaryota</taxon>
        <taxon>Metazoa</taxon>
        <taxon>Ecdysozoa</taxon>
        <taxon>Nematoda</taxon>
        <taxon>Chromadorea</taxon>
        <taxon>Rhabditida</taxon>
        <taxon>Tylenchina</taxon>
        <taxon>Tylenchomorpha</taxon>
        <taxon>Sphaerularioidea</taxon>
        <taxon>Anguinidae</taxon>
        <taxon>Anguininae</taxon>
        <taxon>Ditylenchus</taxon>
    </lineage>
</organism>
<dbReference type="Proteomes" id="UP000887574">
    <property type="component" value="Unplaced"/>
</dbReference>
<evidence type="ECO:0000256" key="1">
    <source>
        <dbReference type="SAM" id="SignalP"/>
    </source>
</evidence>
<sequence length="155" mass="15735">MLLFILFTLSLSISTVLSVGGIAELKGLTGDAPYLGFGNQEQAPEYFGEAAYRQYYSNPAYGYAPAYGQGGNYGGFRSPYRGYGISKYQQNAMNSYPGPGFGAGPAFNGLGGIGGLGGSGPPGLATGPVGNVGLGSALGGGVYHGGGNEWVVQKN</sequence>
<reference evidence="3" key="1">
    <citation type="submission" date="2022-11" db="UniProtKB">
        <authorList>
            <consortium name="WormBaseParasite"/>
        </authorList>
    </citation>
    <scope>IDENTIFICATION</scope>
</reference>
<keyword evidence="2" id="KW-1185">Reference proteome</keyword>
<dbReference type="AlphaFoldDB" id="A0A915DD94"/>
<name>A0A915DD94_9BILA</name>
<proteinExistence type="predicted"/>